<accession>A0A225V6K1</accession>
<gene>
    <name evidence="1" type="ORF">PHMEG_00028000</name>
</gene>
<dbReference type="Proteomes" id="UP000198211">
    <property type="component" value="Unassembled WGS sequence"/>
</dbReference>
<name>A0A225V6K1_9STRA</name>
<organism evidence="1 2">
    <name type="scientific">Phytophthora megakarya</name>
    <dbReference type="NCBI Taxonomy" id="4795"/>
    <lineage>
        <taxon>Eukaryota</taxon>
        <taxon>Sar</taxon>
        <taxon>Stramenopiles</taxon>
        <taxon>Oomycota</taxon>
        <taxon>Peronosporomycetes</taxon>
        <taxon>Peronosporales</taxon>
        <taxon>Peronosporaceae</taxon>
        <taxon>Phytophthora</taxon>
    </lineage>
</organism>
<reference evidence="2" key="1">
    <citation type="submission" date="2017-03" db="EMBL/GenBank/DDBJ databases">
        <title>Phytopthora megakarya and P. palmivora, two closely related causual agents of cacao black pod achieved similar genome size and gene model numbers by different mechanisms.</title>
        <authorList>
            <person name="Ali S."/>
            <person name="Shao J."/>
            <person name="Larry D.J."/>
            <person name="Kronmiller B."/>
            <person name="Shen D."/>
            <person name="Strem M.D."/>
            <person name="Melnick R.L."/>
            <person name="Guiltinan M.J."/>
            <person name="Tyler B.M."/>
            <person name="Meinhardt L.W."/>
            <person name="Bailey B.A."/>
        </authorList>
    </citation>
    <scope>NUCLEOTIDE SEQUENCE [LARGE SCALE GENOMIC DNA]</scope>
    <source>
        <strain evidence="2">zdho120</strain>
    </source>
</reference>
<evidence type="ECO:0000313" key="2">
    <source>
        <dbReference type="Proteomes" id="UP000198211"/>
    </source>
</evidence>
<sequence>MQRSDFTVKLETDKDQVSQILLEEKLRKREMWPVWQLRYRKKRENYVNILNNENRQLHDQIKRLEQRHHPVSRAIPAKENAWSVVVKVLDGLAKNAFGSIVATTTTTVIFSEHTVDTLFPHLRRTDGNMREMMSTLGEKFVNEKIVMRGSTHFEWDSGYCRIARIQHQSDMITPVLRVLGALENVSRVFDKALIIPDFRCRQKTKLNS</sequence>
<evidence type="ECO:0000313" key="1">
    <source>
        <dbReference type="EMBL" id="OWZ00744.1"/>
    </source>
</evidence>
<evidence type="ECO:0008006" key="3">
    <source>
        <dbReference type="Google" id="ProtNLM"/>
    </source>
</evidence>
<dbReference type="AlphaFoldDB" id="A0A225V6K1"/>
<dbReference type="OrthoDB" id="112590at2759"/>
<comment type="caution">
    <text evidence="1">The sequence shown here is derived from an EMBL/GenBank/DDBJ whole genome shotgun (WGS) entry which is preliminary data.</text>
</comment>
<proteinExistence type="predicted"/>
<dbReference type="EMBL" id="NBNE01007360">
    <property type="protein sequence ID" value="OWZ00744.1"/>
    <property type="molecule type" value="Genomic_DNA"/>
</dbReference>
<keyword evidence="2" id="KW-1185">Reference proteome</keyword>
<protein>
    <recommendedName>
        <fullName evidence="3">Bzip transcription factor</fullName>
    </recommendedName>
</protein>